<organism evidence="1 2">
    <name type="scientific">Smittium culicis</name>
    <dbReference type="NCBI Taxonomy" id="133412"/>
    <lineage>
        <taxon>Eukaryota</taxon>
        <taxon>Fungi</taxon>
        <taxon>Fungi incertae sedis</taxon>
        <taxon>Zoopagomycota</taxon>
        <taxon>Kickxellomycotina</taxon>
        <taxon>Harpellomycetes</taxon>
        <taxon>Harpellales</taxon>
        <taxon>Legeriomycetaceae</taxon>
        <taxon>Smittium</taxon>
    </lineage>
</organism>
<dbReference type="Proteomes" id="UP000187283">
    <property type="component" value="Unassembled WGS sequence"/>
</dbReference>
<gene>
    <name evidence="1" type="ORF">AYI70_g2968</name>
</gene>
<name>A0A1R1Y5P0_9FUNG</name>
<dbReference type="EMBL" id="LSSN01000797">
    <property type="protein sequence ID" value="OMJ22297.1"/>
    <property type="molecule type" value="Genomic_DNA"/>
</dbReference>
<keyword evidence="2" id="KW-1185">Reference proteome</keyword>
<evidence type="ECO:0000313" key="2">
    <source>
        <dbReference type="Proteomes" id="UP000187283"/>
    </source>
</evidence>
<sequence>MQAESTLLNEVVKEQIIPNKIVDIESPGVSKIEINISKFFNQSQQIKEVINTLSTQKKGLNVPKNDFNIMREPNRIHKRDNLKINKPDVLKILKESQKKRRK</sequence>
<dbReference type="AlphaFoldDB" id="A0A1R1Y5P0"/>
<comment type="caution">
    <text evidence="1">The sequence shown here is derived from an EMBL/GenBank/DDBJ whole genome shotgun (WGS) entry which is preliminary data.</text>
</comment>
<accession>A0A1R1Y5P0</accession>
<proteinExistence type="predicted"/>
<reference evidence="1 2" key="1">
    <citation type="submission" date="2017-01" db="EMBL/GenBank/DDBJ databases">
        <authorList>
            <person name="Mah S.A."/>
            <person name="Swanson W.J."/>
            <person name="Moy G.W."/>
            <person name="Vacquier V.D."/>
        </authorList>
    </citation>
    <scope>NUCLEOTIDE SEQUENCE [LARGE SCALE GENOMIC DNA]</scope>
    <source>
        <strain evidence="1 2">GSMNP</strain>
    </source>
</reference>
<evidence type="ECO:0000313" key="1">
    <source>
        <dbReference type="EMBL" id="OMJ22297.1"/>
    </source>
</evidence>
<protein>
    <submittedName>
        <fullName evidence="1">Uncharacterized protein</fullName>
    </submittedName>
</protein>